<reference evidence="2 3" key="1">
    <citation type="submission" date="2014-04" db="EMBL/GenBank/DDBJ databases">
        <authorList>
            <consortium name="DOE Joint Genome Institute"/>
            <person name="Kuo A."/>
            <person name="Girlanda M."/>
            <person name="Perotto S."/>
            <person name="Kohler A."/>
            <person name="Nagy L.G."/>
            <person name="Floudas D."/>
            <person name="Copeland A."/>
            <person name="Barry K.W."/>
            <person name="Cichocki N."/>
            <person name="Veneault-Fourrey C."/>
            <person name="LaButti K."/>
            <person name="Lindquist E.A."/>
            <person name="Lipzen A."/>
            <person name="Lundell T."/>
            <person name="Morin E."/>
            <person name="Murat C."/>
            <person name="Sun H."/>
            <person name="Tunlid A."/>
            <person name="Henrissat B."/>
            <person name="Grigoriev I.V."/>
            <person name="Hibbett D.S."/>
            <person name="Martin F."/>
            <person name="Nordberg H.P."/>
            <person name="Cantor M.N."/>
            <person name="Hua S.X."/>
        </authorList>
    </citation>
    <scope>NUCLEOTIDE SEQUENCE [LARGE SCALE GENOMIC DNA]</scope>
    <source>
        <strain evidence="2 3">MUT 4182</strain>
    </source>
</reference>
<dbReference type="AlphaFoldDB" id="A0A0C3LN25"/>
<keyword evidence="1" id="KW-0812">Transmembrane</keyword>
<dbReference type="EMBL" id="KN823102">
    <property type="protein sequence ID" value="KIO22742.1"/>
    <property type="molecule type" value="Genomic_DNA"/>
</dbReference>
<name>A0A0C3LN25_9AGAM</name>
<evidence type="ECO:0000313" key="2">
    <source>
        <dbReference type="EMBL" id="KIO22742.1"/>
    </source>
</evidence>
<dbReference type="OrthoDB" id="40823at2759"/>
<gene>
    <name evidence="2" type="ORF">M407DRAFT_27772</name>
</gene>
<keyword evidence="3" id="KW-1185">Reference proteome</keyword>
<dbReference type="STRING" id="1051891.A0A0C3LN25"/>
<proteinExistence type="predicted"/>
<accession>A0A0C3LN25</accession>
<evidence type="ECO:0000256" key="1">
    <source>
        <dbReference type="SAM" id="Phobius"/>
    </source>
</evidence>
<dbReference type="Proteomes" id="UP000054248">
    <property type="component" value="Unassembled WGS sequence"/>
</dbReference>
<evidence type="ECO:0000313" key="3">
    <source>
        <dbReference type="Proteomes" id="UP000054248"/>
    </source>
</evidence>
<sequence>MPALYSYSPIDDVHELVTRETLGQRLTPNATQKTTLIVAGVYVIVIAILWVAPVVNWIIYPFK</sequence>
<keyword evidence="1" id="KW-1133">Transmembrane helix</keyword>
<organism evidence="2 3">
    <name type="scientific">Tulasnella calospora MUT 4182</name>
    <dbReference type="NCBI Taxonomy" id="1051891"/>
    <lineage>
        <taxon>Eukaryota</taxon>
        <taxon>Fungi</taxon>
        <taxon>Dikarya</taxon>
        <taxon>Basidiomycota</taxon>
        <taxon>Agaricomycotina</taxon>
        <taxon>Agaricomycetes</taxon>
        <taxon>Cantharellales</taxon>
        <taxon>Tulasnellaceae</taxon>
        <taxon>Tulasnella</taxon>
    </lineage>
</organism>
<keyword evidence="1" id="KW-0472">Membrane</keyword>
<reference evidence="3" key="2">
    <citation type="submission" date="2015-01" db="EMBL/GenBank/DDBJ databases">
        <title>Evolutionary Origins and Diversification of the Mycorrhizal Mutualists.</title>
        <authorList>
            <consortium name="DOE Joint Genome Institute"/>
            <consortium name="Mycorrhizal Genomics Consortium"/>
            <person name="Kohler A."/>
            <person name="Kuo A."/>
            <person name="Nagy L.G."/>
            <person name="Floudas D."/>
            <person name="Copeland A."/>
            <person name="Barry K.W."/>
            <person name="Cichocki N."/>
            <person name="Veneault-Fourrey C."/>
            <person name="LaButti K."/>
            <person name="Lindquist E.A."/>
            <person name="Lipzen A."/>
            <person name="Lundell T."/>
            <person name="Morin E."/>
            <person name="Murat C."/>
            <person name="Riley R."/>
            <person name="Ohm R."/>
            <person name="Sun H."/>
            <person name="Tunlid A."/>
            <person name="Henrissat B."/>
            <person name="Grigoriev I.V."/>
            <person name="Hibbett D.S."/>
            <person name="Martin F."/>
        </authorList>
    </citation>
    <scope>NUCLEOTIDE SEQUENCE [LARGE SCALE GENOMIC DNA]</scope>
    <source>
        <strain evidence="3">MUT 4182</strain>
    </source>
</reference>
<protein>
    <submittedName>
        <fullName evidence="2">Uncharacterized protein</fullName>
    </submittedName>
</protein>
<dbReference type="HOGENOM" id="CLU_204118_0_0_1"/>
<feature type="transmembrane region" description="Helical" evidence="1">
    <location>
        <begin position="36"/>
        <end position="60"/>
    </location>
</feature>